<keyword evidence="14" id="KW-1185">Reference proteome</keyword>
<dbReference type="Pfam" id="PF05746">
    <property type="entry name" value="DALR_1"/>
    <property type="match status" value="1"/>
</dbReference>
<comment type="caution">
    <text evidence="13">The sequence shown here is derived from an EMBL/GenBank/DDBJ whole genome shotgun (WGS) entry which is preliminary data.</text>
</comment>
<reference evidence="13 14" key="1">
    <citation type="submission" date="2015-03" db="EMBL/GenBank/DDBJ databases">
        <title>Genome Sequence of Kiloniella spongiae MEBiC09566, isolated from a marine sponge.</title>
        <authorList>
            <person name="Shao Z."/>
            <person name="Wang L."/>
            <person name="Li X."/>
        </authorList>
    </citation>
    <scope>NUCLEOTIDE SEQUENCE [LARGE SCALE GENOMIC DNA]</scope>
    <source>
        <strain evidence="13 14">MEBiC09566</strain>
    </source>
</reference>
<comment type="similarity">
    <text evidence="2 11">Belongs to the class-II aminoacyl-tRNA synthetase family.</text>
</comment>
<dbReference type="InterPro" id="IPR015944">
    <property type="entry name" value="Gly-tRNA-synth_bsu"/>
</dbReference>
<dbReference type="InterPro" id="IPR006194">
    <property type="entry name" value="Gly-tRNA-synth_heterodimer"/>
</dbReference>
<dbReference type="NCBIfam" id="TIGR00211">
    <property type="entry name" value="glyS"/>
    <property type="match status" value="1"/>
</dbReference>
<evidence type="ECO:0000256" key="3">
    <source>
        <dbReference type="ARBA" id="ARBA00011209"/>
    </source>
</evidence>
<dbReference type="HAMAP" id="MF_00255">
    <property type="entry name" value="Gly_tRNA_synth_beta"/>
    <property type="match status" value="1"/>
</dbReference>
<evidence type="ECO:0000256" key="1">
    <source>
        <dbReference type="ARBA" id="ARBA00004496"/>
    </source>
</evidence>
<dbReference type="PANTHER" id="PTHR30075">
    <property type="entry name" value="GLYCYL-TRNA SYNTHETASE"/>
    <property type="match status" value="1"/>
</dbReference>
<dbReference type="GO" id="GO:0006426">
    <property type="term" value="P:glycyl-tRNA aminoacylation"/>
    <property type="evidence" value="ECO:0007669"/>
    <property type="project" value="UniProtKB-UniRule"/>
</dbReference>
<dbReference type="PROSITE" id="PS50861">
    <property type="entry name" value="AA_TRNA_LIGASE_II_GLYAB"/>
    <property type="match status" value="1"/>
</dbReference>
<dbReference type="STRING" id="1489064.WH96_19185"/>
<evidence type="ECO:0000256" key="7">
    <source>
        <dbReference type="ARBA" id="ARBA00022840"/>
    </source>
</evidence>
<dbReference type="PANTHER" id="PTHR30075:SF2">
    <property type="entry name" value="GLYCINE--TRNA LIGASE, CHLOROPLASTIC_MITOCHONDRIAL 2"/>
    <property type="match status" value="1"/>
</dbReference>
<evidence type="ECO:0000256" key="11">
    <source>
        <dbReference type="HAMAP-Rule" id="MF_00255"/>
    </source>
</evidence>
<dbReference type="InterPro" id="IPR008909">
    <property type="entry name" value="DALR_anticod-bd"/>
</dbReference>
<accession>A0A0H2MEI9</accession>
<dbReference type="GO" id="GO:0004820">
    <property type="term" value="F:glycine-tRNA ligase activity"/>
    <property type="evidence" value="ECO:0007669"/>
    <property type="project" value="UniProtKB-UniRule"/>
</dbReference>
<dbReference type="GO" id="GO:0006420">
    <property type="term" value="P:arginyl-tRNA aminoacylation"/>
    <property type="evidence" value="ECO:0007669"/>
    <property type="project" value="InterPro"/>
</dbReference>
<gene>
    <name evidence="11" type="primary">glyS</name>
    <name evidence="13" type="ORF">WH96_19185</name>
</gene>
<feature type="domain" description="DALR anticodon binding" evidence="12">
    <location>
        <begin position="579"/>
        <end position="683"/>
    </location>
</feature>
<sequence length="693" mass="76510">MSEFLLELHSEEIPARMQAKAAADLKKIVSDQLKAAGLVYVDARSFVTPRRLALVIDGLPEKQPDVSEEKKGPKVGANEKALEGFMKANSLVSIDQAEVRNTPKGDFYFVVNEIKGRNTTEVLAEIVVETIKSFPWPKSMKWSKNSFRWVRPLHSILAIFKGETLKGSFDFGNQTLNFGNKTRGHRFLAPDWFEVKNLDDYLHKLRLAKVLVDESERRDLIETQAKELCVAEGLTLKDDQGLLNEVTGLVEWPVLLMGQIADRFMSVPHEVLSTSMKEHQKYFSVLDGDGKLANHFVFAANTETVDGGQTIISGNERVLASRLSDAEFFWDQDKKDKLESRVDALETIVFQAKLGTVANKMGRVSVLASDLAEQTGCNPVYARRAAELAKADLTTGMVYEFPELQGIMGRYYALHDGESPLVAEAIADHYSPLGPSDRCPSAPISVAVALADKIDTLVGFFGIDELPTGSKDPFALRRAALSIIRLITENSLQISLRQAFAASFSAYTGQLTESEDKTIDGLMTFIADRLKVALKDKGVRHDLITAVFALGDEDDLVRLLARVDALAGLLKTDDGANLLAAYRRAANIVRIEEKKDKTVFDATVDTVLLQQPEEQALQEALQGASQEATKALEREDFTEAMAALAGLRPPMDAFFDKVTVNDDDPALRKNRLCLLSRIGVILGQVADFSRIEG</sequence>
<dbReference type="GO" id="GO:0004814">
    <property type="term" value="F:arginine-tRNA ligase activity"/>
    <property type="evidence" value="ECO:0007669"/>
    <property type="project" value="InterPro"/>
</dbReference>
<evidence type="ECO:0000313" key="14">
    <source>
        <dbReference type="Proteomes" id="UP000035444"/>
    </source>
</evidence>
<evidence type="ECO:0000313" key="13">
    <source>
        <dbReference type="EMBL" id="KLN59107.1"/>
    </source>
</evidence>
<keyword evidence="9 11" id="KW-0030">Aminoacyl-tRNA synthetase</keyword>
<comment type="subunit">
    <text evidence="3 11">Tetramer of two alpha and two beta subunits.</text>
</comment>
<dbReference type="AlphaFoldDB" id="A0A0H2MEI9"/>
<dbReference type="GO" id="GO:0005524">
    <property type="term" value="F:ATP binding"/>
    <property type="evidence" value="ECO:0007669"/>
    <property type="project" value="UniProtKB-UniRule"/>
</dbReference>
<keyword evidence="5 11" id="KW-0436">Ligase</keyword>
<dbReference type="Proteomes" id="UP000035444">
    <property type="component" value="Unassembled WGS sequence"/>
</dbReference>
<evidence type="ECO:0000259" key="12">
    <source>
        <dbReference type="Pfam" id="PF05746"/>
    </source>
</evidence>
<dbReference type="GO" id="GO:0005829">
    <property type="term" value="C:cytosol"/>
    <property type="evidence" value="ECO:0007669"/>
    <property type="project" value="TreeGrafter"/>
</dbReference>
<dbReference type="PRINTS" id="PR01045">
    <property type="entry name" value="TRNASYNTHGB"/>
</dbReference>
<evidence type="ECO:0000256" key="10">
    <source>
        <dbReference type="ARBA" id="ARBA00047937"/>
    </source>
</evidence>
<organism evidence="13 14">
    <name type="scientific">Kiloniella spongiae</name>
    <dbReference type="NCBI Taxonomy" id="1489064"/>
    <lineage>
        <taxon>Bacteria</taxon>
        <taxon>Pseudomonadati</taxon>
        <taxon>Pseudomonadota</taxon>
        <taxon>Alphaproteobacteria</taxon>
        <taxon>Rhodospirillales</taxon>
        <taxon>Kiloniellaceae</taxon>
        <taxon>Kiloniella</taxon>
    </lineage>
</organism>
<dbReference type="SUPFAM" id="SSF109604">
    <property type="entry name" value="HD-domain/PDEase-like"/>
    <property type="match status" value="1"/>
</dbReference>
<protein>
    <recommendedName>
        <fullName evidence="11">Glycine--tRNA ligase beta subunit</fullName>
        <ecNumber evidence="11">6.1.1.14</ecNumber>
    </recommendedName>
    <alternativeName>
        <fullName evidence="11">Glycyl-tRNA synthetase beta subunit</fullName>
        <shortName evidence="11">GlyRS</shortName>
    </alternativeName>
</protein>
<dbReference type="EMBL" id="LAQL01000019">
    <property type="protein sequence ID" value="KLN59107.1"/>
    <property type="molecule type" value="Genomic_DNA"/>
</dbReference>
<evidence type="ECO:0000256" key="5">
    <source>
        <dbReference type="ARBA" id="ARBA00022598"/>
    </source>
</evidence>
<evidence type="ECO:0000256" key="9">
    <source>
        <dbReference type="ARBA" id="ARBA00023146"/>
    </source>
</evidence>
<name>A0A0H2MEI9_9PROT</name>
<dbReference type="Pfam" id="PF02092">
    <property type="entry name" value="tRNA_synt_2f"/>
    <property type="match status" value="1"/>
</dbReference>
<keyword evidence="4 11" id="KW-0963">Cytoplasm</keyword>
<comment type="subcellular location">
    <subcellularLocation>
        <location evidence="1 11">Cytoplasm</location>
    </subcellularLocation>
</comment>
<evidence type="ECO:0000256" key="2">
    <source>
        <dbReference type="ARBA" id="ARBA00008226"/>
    </source>
</evidence>
<comment type="catalytic activity">
    <reaction evidence="10 11">
        <text>tRNA(Gly) + glycine + ATP = glycyl-tRNA(Gly) + AMP + diphosphate</text>
        <dbReference type="Rhea" id="RHEA:16013"/>
        <dbReference type="Rhea" id="RHEA-COMP:9664"/>
        <dbReference type="Rhea" id="RHEA-COMP:9683"/>
        <dbReference type="ChEBI" id="CHEBI:30616"/>
        <dbReference type="ChEBI" id="CHEBI:33019"/>
        <dbReference type="ChEBI" id="CHEBI:57305"/>
        <dbReference type="ChEBI" id="CHEBI:78442"/>
        <dbReference type="ChEBI" id="CHEBI:78522"/>
        <dbReference type="ChEBI" id="CHEBI:456215"/>
        <dbReference type="EC" id="6.1.1.14"/>
    </reaction>
</comment>
<evidence type="ECO:0000256" key="8">
    <source>
        <dbReference type="ARBA" id="ARBA00022917"/>
    </source>
</evidence>
<dbReference type="OrthoDB" id="9775440at2"/>
<evidence type="ECO:0000256" key="4">
    <source>
        <dbReference type="ARBA" id="ARBA00022490"/>
    </source>
</evidence>
<keyword evidence="7 11" id="KW-0067">ATP-binding</keyword>
<dbReference type="RefSeq" id="WP_047765854.1">
    <property type="nucleotide sequence ID" value="NZ_LAQL01000019.1"/>
</dbReference>
<proteinExistence type="inferred from homology"/>
<keyword evidence="6 11" id="KW-0547">Nucleotide-binding</keyword>
<dbReference type="EC" id="6.1.1.14" evidence="11"/>
<dbReference type="PATRIC" id="fig|1489064.4.peg.849"/>
<keyword evidence="8 11" id="KW-0648">Protein biosynthesis</keyword>
<evidence type="ECO:0000256" key="6">
    <source>
        <dbReference type="ARBA" id="ARBA00022741"/>
    </source>
</evidence>